<organism evidence="2 3">
    <name type="scientific">Tanacetum coccineum</name>
    <dbReference type="NCBI Taxonomy" id="301880"/>
    <lineage>
        <taxon>Eukaryota</taxon>
        <taxon>Viridiplantae</taxon>
        <taxon>Streptophyta</taxon>
        <taxon>Embryophyta</taxon>
        <taxon>Tracheophyta</taxon>
        <taxon>Spermatophyta</taxon>
        <taxon>Magnoliopsida</taxon>
        <taxon>eudicotyledons</taxon>
        <taxon>Gunneridae</taxon>
        <taxon>Pentapetalae</taxon>
        <taxon>asterids</taxon>
        <taxon>campanulids</taxon>
        <taxon>Asterales</taxon>
        <taxon>Asteraceae</taxon>
        <taxon>Asteroideae</taxon>
        <taxon>Anthemideae</taxon>
        <taxon>Anthemidinae</taxon>
        <taxon>Tanacetum</taxon>
    </lineage>
</organism>
<evidence type="ECO:0000313" key="2">
    <source>
        <dbReference type="EMBL" id="GJS86608.1"/>
    </source>
</evidence>
<keyword evidence="3" id="KW-1185">Reference proteome</keyword>
<sequence>MCVVNILSSVNATPTVKIVLNKTKQIWQPKGKLSDNSLNKTKQVWKATGKLFANVGYQWRPTGKKFTSGKLNCGYQWRPTGKKFALGELCPLTRLPVTCCSKLDLEEEMAPVRISSGPEPIMMTPGQLNSGLAPSHVPATTNIPPTDKDLEILFQPMFDEYFEQSTDSEPVPMATVVNAPIVSTNTSVSTTIAQDAPSTSHSLSSSQVHPPVFPQGVAAGPTIEDTSITQADLHHLLINLLAGEPCSAQSTIRGCCLTEPNQVTQSTRFIIEDGTKDRPLELHHGQSLLRPVSNRKQFASMLCGARSSEYSLQGCNQEYDHLPDGLSNLLFDVVLQEEVFDISSKFEDQDNPTHVYRLKKALYGLKQAPRAWYDTLSKFLLANNFFKGAVDPTLFTRYSGKSYSTYVNDGSNVVFLRTTSFSKSRGIFINQAKYALETLKKYGMDLSDLVDTPWWIGFEN</sequence>
<protein>
    <submittedName>
        <fullName evidence="2">Retrovirus-related pol polyprotein from transposon TNT 1-94</fullName>
    </submittedName>
</protein>
<dbReference type="Proteomes" id="UP001151760">
    <property type="component" value="Unassembled WGS sequence"/>
</dbReference>
<name>A0ABQ4Z8X8_9ASTR</name>
<reference evidence="2" key="2">
    <citation type="submission" date="2022-01" db="EMBL/GenBank/DDBJ databases">
        <authorList>
            <person name="Yamashiro T."/>
            <person name="Shiraishi A."/>
            <person name="Satake H."/>
            <person name="Nakayama K."/>
        </authorList>
    </citation>
    <scope>NUCLEOTIDE SEQUENCE</scope>
</reference>
<dbReference type="Pfam" id="PF07727">
    <property type="entry name" value="RVT_2"/>
    <property type="match status" value="1"/>
</dbReference>
<gene>
    <name evidence="2" type="ORF">Tco_0769244</name>
</gene>
<reference evidence="2" key="1">
    <citation type="journal article" date="2022" name="Int. J. Mol. Sci.">
        <title>Draft Genome of Tanacetum Coccineum: Genomic Comparison of Closely Related Tanacetum-Family Plants.</title>
        <authorList>
            <person name="Yamashiro T."/>
            <person name="Shiraishi A."/>
            <person name="Nakayama K."/>
            <person name="Satake H."/>
        </authorList>
    </citation>
    <scope>NUCLEOTIDE SEQUENCE</scope>
</reference>
<accession>A0ABQ4Z8X8</accession>
<evidence type="ECO:0000259" key="1">
    <source>
        <dbReference type="Pfam" id="PF07727"/>
    </source>
</evidence>
<proteinExistence type="predicted"/>
<dbReference type="InterPro" id="IPR013103">
    <property type="entry name" value="RVT_2"/>
</dbReference>
<feature type="domain" description="Reverse transcriptase Ty1/copia-type" evidence="1">
    <location>
        <begin position="336"/>
        <end position="402"/>
    </location>
</feature>
<dbReference type="EMBL" id="BQNB010011134">
    <property type="protein sequence ID" value="GJS86608.1"/>
    <property type="molecule type" value="Genomic_DNA"/>
</dbReference>
<evidence type="ECO:0000313" key="3">
    <source>
        <dbReference type="Proteomes" id="UP001151760"/>
    </source>
</evidence>
<comment type="caution">
    <text evidence="2">The sequence shown here is derived from an EMBL/GenBank/DDBJ whole genome shotgun (WGS) entry which is preliminary data.</text>
</comment>